<dbReference type="InterPro" id="IPR036188">
    <property type="entry name" value="FAD/NAD-bd_sf"/>
</dbReference>
<keyword evidence="3" id="KW-1185">Reference proteome</keyword>
<evidence type="ECO:0000259" key="1">
    <source>
        <dbReference type="Pfam" id="PF13454"/>
    </source>
</evidence>
<dbReference type="Pfam" id="PF13454">
    <property type="entry name" value="NAD_binding_9"/>
    <property type="match status" value="1"/>
</dbReference>
<organism evidence="2 3">
    <name type="scientific">Dyadobacter sandarakinus</name>
    <dbReference type="NCBI Taxonomy" id="2747268"/>
    <lineage>
        <taxon>Bacteria</taxon>
        <taxon>Pseudomonadati</taxon>
        <taxon>Bacteroidota</taxon>
        <taxon>Cytophagia</taxon>
        <taxon>Cytophagales</taxon>
        <taxon>Spirosomataceae</taxon>
        <taxon>Dyadobacter</taxon>
    </lineage>
</organism>
<protein>
    <submittedName>
        <fullName evidence="2">FAD/NAD(P)-binding protein</fullName>
    </submittedName>
</protein>
<dbReference type="SUPFAM" id="SSF51905">
    <property type="entry name" value="FAD/NAD(P)-binding domain"/>
    <property type="match status" value="2"/>
</dbReference>
<dbReference type="PANTHER" id="PTHR40254:SF1">
    <property type="entry name" value="BLR0577 PROTEIN"/>
    <property type="match status" value="1"/>
</dbReference>
<accession>A0ABX7I3N8</accession>
<name>A0ABX7I3N8_9BACT</name>
<dbReference type="EMBL" id="CP056775">
    <property type="protein sequence ID" value="QRR00677.1"/>
    <property type="molecule type" value="Genomic_DNA"/>
</dbReference>
<dbReference type="InterPro" id="IPR052189">
    <property type="entry name" value="L-asp_N-monooxygenase_NS-form"/>
</dbReference>
<dbReference type="InterPro" id="IPR038732">
    <property type="entry name" value="HpyO/CreE_NAD-binding"/>
</dbReference>
<evidence type="ECO:0000313" key="2">
    <source>
        <dbReference type="EMBL" id="QRR00677.1"/>
    </source>
</evidence>
<feature type="domain" description="FAD-dependent urate hydroxylase HpyO/Asp monooxygenase CreE-like FAD/NAD(P)-binding" evidence="1">
    <location>
        <begin position="7"/>
        <end position="169"/>
    </location>
</feature>
<dbReference type="RefSeq" id="WP_204662057.1">
    <property type="nucleotide sequence ID" value="NZ_CP056775.1"/>
</dbReference>
<sequence length="506" mass="57012">MSLTNIAIIGGGACGISAYIELFLQLRIASRHQEVGITIIEENEEVGKGLAFGTKEPGHILNTQADLMGIHFSEPEHFSEWLIRHEQRVGHEVVDNQGRDEAFTTRRLYGDYLKEQFDHYFALAKEEGMQVDVIHARALSITKSGEQFEIRLSDNRKHQCDFVVLAPGTPVADNYPELNDKENYFGSPWPSDPILAKIPKEADVAVLGSSLSAIDALMTLADNGYTGKIRCYALDGLMPRVQPDKQAVVERNFITLKNLHEIQRSKLRNPTAKEVFRLFIQEAENYAGGKIDWKAVSREDKSAQERLDEDIAIARDGGDALINIPYSLRYDSSEMWKWLDADEKQKFKKWLGRFWAINRHCMPLYNAERVAGLFHDNRLEVFSHLEDVQYDDDQEGFCMKYGKGEEAFEKYLINATGPASSVKTMKSELMQSLAADGLVEADPVGGIKVNTETMQVITDNQVNPHFYAIGHITNGVLLDVNAVWFNVKMIGKLCRHLTGQILGRAS</sequence>
<gene>
    <name evidence="2" type="ORF">HWI92_07040</name>
</gene>
<proteinExistence type="predicted"/>
<evidence type="ECO:0000313" key="3">
    <source>
        <dbReference type="Proteomes" id="UP000612680"/>
    </source>
</evidence>
<dbReference type="Proteomes" id="UP000612680">
    <property type="component" value="Chromosome"/>
</dbReference>
<dbReference type="PANTHER" id="PTHR40254">
    <property type="entry name" value="BLR0577 PROTEIN"/>
    <property type="match status" value="1"/>
</dbReference>
<dbReference type="Gene3D" id="3.50.50.60">
    <property type="entry name" value="FAD/NAD(P)-binding domain"/>
    <property type="match status" value="1"/>
</dbReference>
<reference evidence="2 3" key="1">
    <citation type="submission" date="2020-06" db="EMBL/GenBank/DDBJ databases">
        <title>Dyadobacter sandarakinus sp. nov., isolated from the soil of the Arctic Yellow River Station.</title>
        <authorList>
            <person name="Zhang Y."/>
            <person name="Peng F."/>
        </authorList>
    </citation>
    <scope>NUCLEOTIDE SEQUENCE [LARGE SCALE GENOMIC DNA]</scope>
    <source>
        <strain evidence="2 3">Q3-56</strain>
    </source>
</reference>